<dbReference type="AlphaFoldDB" id="A0A2N5NCI2"/>
<gene>
    <name evidence="1" type="ORF">B8V81_0177</name>
</gene>
<accession>A0A2N5NCI2</accession>
<dbReference type="Proteomes" id="UP000234789">
    <property type="component" value="Unassembled WGS sequence"/>
</dbReference>
<organism evidence="1 2">
    <name type="scientific">Paenibacillus pasadenensis</name>
    <dbReference type="NCBI Taxonomy" id="217090"/>
    <lineage>
        <taxon>Bacteria</taxon>
        <taxon>Bacillati</taxon>
        <taxon>Bacillota</taxon>
        <taxon>Bacilli</taxon>
        <taxon>Bacillales</taxon>
        <taxon>Paenibacillaceae</taxon>
        <taxon>Paenibacillus</taxon>
    </lineage>
</organism>
<evidence type="ECO:0000313" key="2">
    <source>
        <dbReference type="Proteomes" id="UP000234789"/>
    </source>
</evidence>
<name>A0A2N5NCI2_9BACL</name>
<proteinExistence type="predicted"/>
<evidence type="ECO:0000313" key="1">
    <source>
        <dbReference type="EMBL" id="PLT48045.1"/>
    </source>
</evidence>
<dbReference type="EMBL" id="NFEZ01000001">
    <property type="protein sequence ID" value="PLT48045.1"/>
    <property type="molecule type" value="Genomic_DNA"/>
</dbReference>
<reference evidence="1 2" key="1">
    <citation type="submission" date="2017-05" db="EMBL/GenBank/DDBJ databases">
        <title>Functional genome analysis of Paenibacillus pasadenensis strain R16: insights on endophytic life style and antifungal activity.</title>
        <authorList>
            <person name="Passera A."/>
            <person name="Marcolungo L."/>
            <person name="Casati P."/>
            <person name="Brasca M."/>
            <person name="Quaglino F."/>
            <person name="Delledonne M."/>
        </authorList>
    </citation>
    <scope>NUCLEOTIDE SEQUENCE [LARGE SCALE GENOMIC DNA]</scope>
    <source>
        <strain evidence="1 2">R16</strain>
    </source>
</reference>
<keyword evidence="2" id="KW-1185">Reference proteome</keyword>
<sequence>MHCKHFVPEQIAGRANADALFACLLLALDDQPEQRERLTVGQVAELVPLGSGGICNPGSYHYAMIALFGGQKGRDFFLFENAELQAAFTEQANQSSRDMRFYRKHADAAITISPKYVRS</sequence>
<comment type="caution">
    <text evidence="1">The sequence shown here is derived from an EMBL/GenBank/DDBJ whole genome shotgun (WGS) entry which is preliminary data.</text>
</comment>
<protein>
    <submittedName>
        <fullName evidence="1">Uncharacterized protein</fullName>
    </submittedName>
</protein>